<proteinExistence type="predicted"/>
<evidence type="ECO:0000259" key="1">
    <source>
        <dbReference type="PROSITE" id="PS50943"/>
    </source>
</evidence>
<dbReference type="SMART" id="SM00530">
    <property type="entry name" value="HTH_XRE"/>
    <property type="match status" value="1"/>
</dbReference>
<sequence length="138" mass="15467">MSIQPFISRLKEAIEECPASQGTIADHVGVSRQSVTNWKNTGQISTENLKKLSEVTGYRYVWLKEGTGTKKFSDSDQNDAEFHLAEKVIREERPESGYMGDEVSDLIKSIRYAVANKKLNPDSIKALTLFVNTLVNSK</sequence>
<dbReference type="RefSeq" id="WP_374891512.1">
    <property type="nucleotide sequence ID" value="NZ_JBHFLG010000006.1"/>
</dbReference>
<dbReference type="EMBL" id="JBHFLD010000006">
    <property type="protein sequence ID" value="MFB2715033.1"/>
    <property type="molecule type" value="Genomic_DNA"/>
</dbReference>
<reference evidence="2 3" key="1">
    <citation type="submission" date="2024-09" db="EMBL/GenBank/DDBJ databases">
        <title>Draft genome sequences of 6 high pH adapted Marinobacter shengliensis sp. isolated from Mariana forearc serpentinite mud volcanoes.</title>
        <authorList>
            <person name="Elkassas S."/>
            <person name="Serres M."/>
            <person name="Michael N."/>
            <person name="Amina P."/>
            <person name="Teodora Z."/>
            <person name="Julie H."/>
        </authorList>
    </citation>
    <scope>NUCLEOTIDE SEQUENCE [LARGE SCALE GENOMIC DNA]</scope>
    <source>
        <strain evidence="2 3">EB4</strain>
    </source>
</reference>
<accession>A0ABV4W4K8</accession>
<dbReference type="Proteomes" id="UP001576762">
    <property type="component" value="Unassembled WGS sequence"/>
</dbReference>
<dbReference type="Gene3D" id="1.10.260.40">
    <property type="entry name" value="lambda repressor-like DNA-binding domains"/>
    <property type="match status" value="1"/>
</dbReference>
<name>A0ABV4W4K8_9GAMM</name>
<dbReference type="SUPFAM" id="SSF47413">
    <property type="entry name" value="lambda repressor-like DNA-binding domains"/>
    <property type="match status" value="1"/>
</dbReference>
<comment type="caution">
    <text evidence="2">The sequence shown here is derived from an EMBL/GenBank/DDBJ whole genome shotgun (WGS) entry which is preliminary data.</text>
</comment>
<dbReference type="PROSITE" id="PS50943">
    <property type="entry name" value="HTH_CROC1"/>
    <property type="match status" value="1"/>
</dbReference>
<keyword evidence="3" id="KW-1185">Reference proteome</keyword>
<feature type="domain" description="HTH cro/C1-type" evidence="1">
    <location>
        <begin position="20"/>
        <end position="63"/>
    </location>
</feature>
<organism evidence="2 3">
    <name type="scientific">Marinobacter shengliensis</name>
    <dbReference type="NCBI Taxonomy" id="1389223"/>
    <lineage>
        <taxon>Bacteria</taxon>
        <taxon>Pseudomonadati</taxon>
        <taxon>Pseudomonadota</taxon>
        <taxon>Gammaproteobacteria</taxon>
        <taxon>Pseudomonadales</taxon>
        <taxon>Marinobacteraceae</taxon>
        <taxon>Marinobacter</taxon>
    </lineage>
</organism>
<dbReference type="InterPro" id="IPR001387">
    <property type="entry name" value="Cro/C1-type_HTH"/>
</dbReference>
<dbReference type="Pfam" id="PF07022">
    <property type="entry name" value="Phage_CI_repr"/>
    <property type="match status" value="1"/>
</dbReference>
<evidence type="ECO:0000313" key="3">
    <source>
        <dbReference type="Proteomes" id="UP001576762"/>
    </source>
</evidence>
<dbReference type="CDD" id="cd00093">
    <property type="entry name" value="HTH_XRE"/>
    <property type="match status" value="1"/>
</dbReference>
<evidence type="ECO:0000313" key="2">
    <source>
        <dbReference type="EMBL" id="MFB2715033.1"/>
    </source>
</evidence>
<dbReference type="InterPro" id="IPR010744">
    <property type="entry name" value="Phage_CI_N"/>
</dbReference>
<dbReference type="InterPro" id="IPR010982">
    <property type="entry name" value="Lambda_DNA-bd_dom_sf"/>
</dbReference>
<gene>
    <name evidence="2" type="ORF">ACE05E_05995</name>
</gene>
<protein>
    <submittedName>
        <fullName evidence="2">Helix-turn-helix domain-containing protein</fullName>
    </submittedName>
</protein>